<sequence length="227" mass="25669">MLLERRFYTPDRYNDEIQAKNSAASWTEENMRLAVGEAEKSSIANTSRLYGIPLGTLHRHIRKGTHKKQLGRIRCIFSPDQERELSLHAKDLDNRFYDLTKEAFKEVAYKLASRNGIEDPFFLMRSANVKTATNGFRKCGIFPYNRDVFSDLDFASAEAYYIPPVDDSNQNVTEESSDDDIPLVTYKRTITVPGFTSTCNKSCHQSSEVQSEPGPSGISGTISKYGE</sequence>
<evidence type="ECO:0000313" key="1">
    <source>
        <dbReference type="EMBL" id="KAI4454209.1"/>
    </source>
</evidence>
<comment type="caution">
    <text evidence="1">The sequence shown here is derived from an EMBL/GenBank/DDBJ whole genome shotgun (WGS) entry which is preliminary data.</text>
</comment>
<gene>
    <name evidence="1" type="ORF">MML48_10g00011630</name>
</gene>
<protein>
    <submittedName>
        <fullName evidence="1">Uncharacterized protein</fullName>
    </submittedName>
</protein>
<proteinExistence type="predicted"/>
<dbReference type="Proteomes" id="UP001056778">
    <property type="component" value="Chromosome 10"/>
</dbReference>
<reference evidence="1" key="1">
    <citation type="submission" date="2022-04" db="EMBL/GenBank/DDBJ databases">
        <title>Chromosome-scale genome assembly of Holotrichia oblita Faldermann.</title>
        <authorList>
            <person name="Rongchong L."/>
        </authorList>
    </citation>
    <scope>NUCLEOTIDE SEQUENCE</scope>
    <source>
        <strain evidence="1">81SQS9</strain>
    </source>
</reference>
<keyword evidence="2" id="KW-1185">Reference proteome</keyword>
<accession>A0ACB9SIA5</accession>
<evidence type="ECO:0000313" key="2">
    <source>
        <dbReference type="Proteomes" id="UP001056778"/>
    </source>
</evidence>
<name>A0ACB9SIA5_HOLOL</name>
<dbReference type="EMBL" id="CM043024">
    <property type="protein sequence ID" value="KAI4454209.1"/>
    <property type="molecule type" value="Genomic_DNA"/>
</dbReference>
<organism evidence="1 2">
    <name type="scientific">Holotrichia oblita</name>
    <name type="common">Chafer beetle</name>
    <dbReference type="NCBI Taxonomy" id="644536"/>
    <lineage>
        <taxon>Eukaryota</taxon>
        <taxon>Metazoa</taxon>
        <taxon>Ecdysozoa</taxon>
        <taxon>Arthropoda</taxon>
        <taxon>Hexapoda</taxon>
        <taxon>Insecta</taxon>
        <taxon>Pterygota</taxon>
        <taxon>Neoptera</taxon>
        <taxon>Endopterygota</taxon>
        <taxon>Coleoptera</taxon>
        <taxon>Polyphaga</taxon>
        <taxon>Scarabaeiformia</taxon>
        <taxon>Scarabaeidae</taxon>
        <taxon>Melolonthinae</taxon>
        <taxon>Holotrichia</taxon>
    </lineage>
</organism>